<dbReference type="EMBL" id="BGPR01207697">
    <property type="protein sequence ID" value="GBN34238.1"/>
    <property type="molecule type" value="Genomic_DNA"/>
</dbReference>
<gene>
    <name evidence="1" type="ORF">AVEN_212964_1</name>
</gene>
<sequence length="91" mass="10254">MRVRNGLLVMSRHWGWRVPGSNPDFTEDLHVCGPVARLIICRAPNVLALVWWGSLEGRCQLRCHPCHLSAVKVDKVHPKIVLVLLQNGTLI</sequence>
<reference evidence="1 2" key="1">
    <citation type="journal article" date="2019" name="Sci. Rep.">
        <title>Orb-weaving spider Araneus ventricosus genome elucidates the spidroin gene catalogue.</title>
        <authorList>
            <person name="Kono N."/>
            <person name="Nakamura H."/>
            <person name="Ohtoshi R."/>
            <person name="Moran D.A.P."/>
            <person name="Shinohara A."/>
            <person name="Yoshida Y."/>
            <person name="Fujiwara M."/>
            <person name="Mori M."/>
            <person name="Tomita M."/>
            <person name="Arakawa K."/>
        </authorList>
    </citation>
    <scope>NUCLEOTIDE SEQUENCE [LARGE SCALE GENOMIC DNA]</scope>
</reference>
<dbReference type="AlphaFoldDB" id="A0A4Y2N476"/>
<evidence type="ECO:0000313" key="1">
    <source>
        <dbReference type="EMBL" id="GBN34238.1"/>
    </source>
</evidence>
<keyword evidence="2" id="KW-1185">Reference proteome</keyword>
<evidence type="ECO:0000313" key="2">
    <source>
        <dbReference type="Proteomes" id="UP000499080"/>
    </source>
</evidence>
<protein>
    <submittedName>
        <fullName evidence="1">Uncharacterized protein</fullName>
    </submittedName>
</protein>
<name>A0A4Y2N476_ARAVE</name>
<dbReference type="Proteomes" id="UP000499080">
    <property type="component" value="Unassembled WGS sequence"/>
</dbReference>
<organism evidence="1 2">
    <name type="scientific">Araneus ventricosus</name>
    <name type="common">Orbweaver spider</name>
    <name type="synonym">Epeira ventricosa</name>
    <dbReference type="NCBI Taxonomy" id="182803"/>
    <lineage>
        <taxon>Eukaryota</taxon>
        <taxon>Metazoa</taxon>
        <taxon>Ecdysozoa</taxon>
        <taxon>Arthropoda</taxon>
        <taxon>Chelicerata</taxon>
        <taxon>Arachnida</taxon>
        <taxon>Araneae</taxon>
        <taxon>Araneomorphae</taxon>
        <taxon>Entelegynae</taxon>
        <taxon>Araneoidea</taxon>
        <taxon>Araneidae</taxon>
        <taxon>Araneus</taxon>
    </lineage>
</organism>
<comment type="caution">
    <text evidence="1">The sequence shown here is derived from an EMBL/GenBank/DDBJ whole genome shotgun (WGS) entry which is preliminary data.</text>
</comment>
<proteinExistence type="predicted"/>
<accession>A0A4Y2N476</accession>